<reference evidence="2 3" key="1">
    <citation type="journal article" date="2015" name="Genome Announc.">
        <title>Draft Genome Sequence and Gene Annotation of the Entomopathogenic Fungus Verticillium hemipterigenum.</title>
        <authorList>
            <person name="Horn F."/>
            <person name="Habel A."/>
            <person name="Scharf D.H."/>
            <person name="Dworschak J."/>
            <person name="Brakhage A.A."/>
            <person name="Guthke R."/>
            <person name="Hertweck C."/>
            <person name="Linde J."/>
        </authorList>
    </citation>
    <scope>NUCLEOTIDE SEQUENCE [LARGE SCALE GENOMIC DNA]</scope>
</reference>
<evidence type="ECO:0000313" key="3">
    <source>
        <dbReference type="Proteomes" id="UP000039046"/>
    </source>
</evidence>
<feature type="region of interest" description="Disordered" evidence="1">
    <location>
        <begin position="204"/>
        <end position="229"/>
    </location>
</feature>
<dbReference type="AlphaFoldDB" id="A0A0A1TIJ6"/>
<feature type="compositionally biased region" description="Basic and acidic residues" evidence="1">
    <location>
        <begin position="399"/>
        <end position="412"/>
    </location>
</feature>
<feature type="compositionally biased region" description="Acidic residues" evidence="1">
    <location>
        <begin position="379"/>
        <end position="398"/>
    </location>
</feature>
<feature type="compositionally biased region" description="Pro residues" evidence="1">
    <location>
        <begin position="210"/>
        <end position="224"/>
    </location>
</feature>
<dbReference type="HOGENOM" id="CLU_445630_0_0_1"/>
<feature type="region of interest" description="Disordered" evidence="1">
    <location>
        <begin position="566"/>
        <end position="613"/>
    </location>
</feature>
<feature type="compositionally biased region" description="Polar residues" evidence="1">
    <location>
        <begin position="582"/>
        <end position="593"/>
    </location>
</feature>
<sequence>MALNEQRLTNTQGKPDDLSVCYGQFTSGLLKRLPSQAQRIRDFKNYKKRKFDEVDGECPSEEAAQMTMLSNELTARAAAIELAKHQSNEKFIKLVHAMYKFEDQMMHYAITEKFKLPAWLRQRYGRRMVHFRLPSQANASLRPKHSNQRDVQATDTEAENEHQGNVTNMPDATEASNREARREDEVGEEEEGIVYACRNRRSRVPRVVTSPPPSPRESPSPPEHPLSITHQGTTTFEEIFNNGLTQREIIEFPKGMNMRYVLYCKQCKYECSRKLTADFKPTDCMRSAIAHMRPHKLPVPRRLTDWQCKQYDITNMQVHIVETMGILVLHCTEAEQDRNNEFFYRRAMAYELSGMVRPENNGQTPNRPSSRRGNHVEDSEFDDDEDMPMAIEGDEESDREPANHTRTAHVESEPAECISGHVLNANLVMEEIKIPESTSTASTTQAGATASAAVPASLSASASASASVPKATPAAASAPAPAPTRVPASTPAATPTSAPRQVPGPASVPRYMPSMASKPVVSHASSPKHTPMLSSKEREIIRRVAPQGSQPQKPPYIVPMRQLTDQRAHLSPGSGSRYIYNPTASSSSTSMANRPSPVYAHMGGTPSPAPTGL</sequence>
<feature type="compositionally biased region" description="Low complexity" evidence="1">
    <location>
        <begin position="473"/>
        <end position="499"/>
    </location>
</feature>
<accession>A0A0A1TIJ6</accession>
<feature type="region of interest" description="Disordered" evidence="1">
    <location>
        <begin position="473"/>
        <end position="533"/>
    </location>
</feature>
<evidence type="ECO:0000313" key="2">
    <source>
        <dbReference type="EMBL" id="CEJ94839.1"/>
    </source>
</evidence>
<dbReference type="Proteomes" id="UP000039046">
    <property type="component" value="Unassembled WGS sequence"/>
</dbReference>
<keyword evidence="3" id="KW-1185">Reference proteome</keyword>
<gene>
    <name evidence="2" type="ORF">VHEMI10347</name>
</gene>
<evidence type="ECO:0000256" key="1">
    <source>
        <dbReference type="SAM" id="MobiDB-lite"/>
    </source>
</evidence>
<organism evidence="2 3">
    <name type="scientific">[Torrubiella] hemipterigena</name>
    <dbReference type="NCBI Taxonomy" id="1531966"/>
    <lineage>
        <taxon>Eukaryota</taxon>
        <taxon>Fungi</taxon>
        <taxon>Dikarya</taxon>
        <taxon>Ascomycota</taxon>
        <taxon>Pezizomycotina</taxon>
        <taxon>Sordariomycetes</taxon>
        <taxon>Hypocreomycetidae</taxon>
        <taxon>Hypocreales</taxon>
        <taxon>Clavicipitaceae</taxon>
        <taxon>Clavicipitaceae incertae sedis</taxon>
        <taxon>'Torrubiella' clade</taxon>
    </lineage>
</organism>
<protein>
    <submittedName>
        <fullName evidence="2">Uncharacterized protein</fullName>
    </submittedName>
</protein>
<feature type="region of interest" description="Disordered" evidence="1">
    <location>
        <begin position="135"/>
        <end position="192"/>
    </location>
</feature>
<dbReference type="EMBL" id="CDHN01000007">
    <property type="protein sequence ID" value="CEJ94839.1"/>
    <property type="molecule type" value="Genomic_DNA"/>
</dbReference>
<proteinExistence type="predicted"/>
<name>A0A0A1TIJ6_9HYPO</name>
<feature type="region of interest" description="Disordered" evidence="1">
    <location>
        <begin position="355"/>
        <end position="417"/>
    </location>
</feature>